<proteinExistence type="inferred from homology"/>
<keyword evidence="3" id="KW-0560">Oxidoreductase</keyword>
<evidence type="ECO:0000256" key="8">
    <source>
        <dbReference type="PIRSR" id="PIRSR000097-2"/>
    </source>
</evidence>
<evidence type="ECO:0000313" key="11">
    <source>
        <dbReference type="EMBL" id="KAJ5716404.1"/>
    </source>
</evidence>
<dbReference type="PANTHER" id="PTHR43827">
    <property type="entry name" value="2,5-DIKETO-D-GLUCONIC ACID REDUCTASE"/>
    <property type="match status" value="1"/>
</dbReference>
<feature type="active site" description="Proton donor" evidence="7">
    <location>
        <position position="55"/>
    </location>
</feature>
<dbReference type="FunFam" id="3.20.20.100:FF:000015">
    <property type="entry name" value="Oxidoreductase, aldo/keto reductase family"/>
    <property type="match status" value="1"/>
</dbReference>
<gene>
    <name evidence="11" type="ORF">N7493_008315</name>
</gene>
<evidence type="ECO:0000256" key="9">
    <source>
        <dbReference type="PIRSR" id="PIRSR000097-3"/>
    </source>
</evidence>
<protein>
    <recommendedName>
        <fullName evidence="2">D-xylose reductase [NAD(P)H]</fullName>
        <ecNumber evidence="2">1.1.1.307</ecNumber>
    </recommendedName>
</protein>
<dbReference type="Pfam" id="PF00248">
    <property type="entry name" value="Aldo_ket_red"/>
    <property type="match status" value="1"/>
</dbReference>
<accession>A0AAD6HH11</accession>
<dbReference type="PROSITE" id="PS00062">
    <property type="entry name" value="ALDOKETO_REDUCTASE_2"/>
    <property type="match status" value="1"/>
</dbReference>
<evidence type="ECO:0000256" key="3">
    <source>
        <dbReference type="ARBA" id="ARBA00023002"/>
    </source>
</evidence>
<feature type="site" description="Lowers pKa of active site Tyr" evidence="9">
    <location>
        <position position="80"/>
    </location>
</feature>
<dbReference type="InterPro" id="IPR020471">
    <property type="entry name" value="AKR"/>
</dbReference>
<keyword evidence="12" id="KW-1185">Reference proteome</keyword>
<evidence type="ECO:0000256" key="2">
    <source>
        <dbReference type="ARBA" id="ARBA00012845"/>
    </source>
</evidence>
<comment type="catalytic activity">
    <reaction evidence="6">
        <text>xylitol + NAD(+) = D-xylose + NADH + H(+)</text>
        <dbReference type="Rhea" id="RHEA:27441"/>
        <dbReference type="ChEBI" id="CHEBI:15378"/>
        <dbReference type="ChEBI" id="CHEBI:17151"/>
        <dbReference type="ChEBI" id="CHEBI:53455"/>
        <dbReference type="ChEBI" id="CHEBI:57540"/>
        <dbReference type="ChEBI" id="CHEBI:57945"/>
        <dbReference type="EC" id="1.1.1.307"/>
    </reaction>
</comment>
<dbReference type="PIRSF" id="PIRSF000097">
    <property type="entry name" value="AKR"/>
    <property type="match status" value="1"/>
</dbReference>
<evidence type="ECO:0000313" key="12">
    <source>
        <dbReference type="Proteomes" id="UP001215712"/>
    </source>
</evidence>
<comment type="function">
    <text evidence="4">Catalyzes the initial reaction in the xylose utilization pathway by reducing D-xylose into xylitol. Xylose is a major component of hemicelluloses such as xylan. Most fungi utilize D-xylose via three enzymatic reactions, xylose reductase (XR), xylitol dehydrogenase (XDH), and xylulokinase, to form xylulose 5-phosphate, which enters pentose phosphate pathway.</text>
</comment>
<evidence type="ECO:0000256" key="5">
    <source>
        <dbReference type="ARBA" id="ARBA00047534"/>
    </source>
</evidence>
<dbReference type="InterPro" id="IPR023210">
    <property type="entry name" value="NADP_OxRdtase_dom"/>
</dbReference>
<dbReference type="AlphaFoldDB" id="A0AAD6HH11"/>
<evidence type="ECO:0000256" key="4">
    <source>
        <dbReference type="ARBA" id="ARBA00025065"/>
    </source>
</evidence>
<sequence length="286" mass="31433">MANMVSPASTLSTASGAEIPILGYGVYDVPDTVTEGVTTMALKAGYRHIDSAAWYENEEECASAIGKAGLKRSDVFLATKVFPEPAGHGVGYEAAKRSIKQSLENAQTSYFDLILIHAPYGGKEARLGTWRALVEAQEAGQARSIGVSNYGIPHLEELEEYIQNGGGGQIDVAQYELHPWLARASLVDWLRKRGAVIEAYSPLARGTRLEEPALLSLSEKHGKSPAQILIRWSLQMGFIPLVKSCTADRIIQNTEVFKFELDEHDMELLHTEEYAPTLWDPTVELD</sequence>
<reference evidence="11" key="2">
    <citation type="submission" date="2023-01" db="EMBL/GenBank/DDBJ databases">
        <authorList>
            <person name="Petersen C."/>
        </authorList>
    </citation>
    <scope>NUCLEOTIDE SEQUENCE</scope>
    <source>
        <strain evidence="11">IBT 17514</strain>
    </source>
</reference>
<dbReference type="PRINTS" id="PR00069">
    <property type="entry name" value="ALDKETRDTASE"/>
</dbReference>
<evidence type="ECO:0000259" key="10">
    <source>
        <dbReference type="Pfam" id="PF00248"/>
    </source>
</evidence>
<evidence type="ECO:0000256" key="7">
    <source>
        <dbReference type="PIRSR" id="PIRSR000097-1"/>
    </source>
</evidence>
<dbReference type="SUPFAM" id="SSF51430">
    <property type="entry name" value="NAD(P)-linked oxidoreductase"/>
    <property type="match status" value="1"/>
</dbReference>
<comment type="catalytic activity">
    <reaction evidence="5">
        <text>xylitol + NADP(+) = D-xylose + NADPH + H(+)</text>
        <dbReference type="Rhea" id="RHEA:27445"/>
        <dbReference type="ChEBI" id="CHEBI:15378"/>
        <dbReference type="ChEBI" id="CHEBI:17151"/>
        <dbReference type="ChEBI" id="CHEBI:53455"/>
        <dbReference type="ChEBI" id="CHEBI:57783"/>
        <dbReference type="ChEBI" id="CHEBI:58349"/>
        <dbReference type="EC" id="1.1.1.307"/>
    </reaction>
</comment>
<comment type="similarity">
    <text evidence="1">Belongs to the aldo/keto reductase family.</text>
</comment>
<dbReference type="CDD" id="cd19071">
    <property type="entry name" value="AKR_AKR1-5-like"/>
    <property type="match status" value="1"/>
</dbReference>
<name>A0AAD6HH11_9EURO</name>
<reference evidence="11" key="1">
    <citation type="journal article" date="2023" name="IMA Fungus">
        <title>Comparative genomic study of the Penicillium genus elucidates a diverse pangenome and 15 lateral gene transfer events.</title>
        <authorList>
            <person name="Petersen C."/>
            <person name="Sorensen T."/>
            <person name="Nielsen M.R."/>
            <person name="Sondergaard T.E."/>
            <person name="Sorensen J.L."/>
            <person name="Fitzpatrick D.A."/>
            <person name="Frisvad J.C."/>
            <person name="Nielsen K.L."/>
        </authorList>
    </citation>
    <scope>NUCLEOTIDE SEQUENCE</scope>
    <source>
        <strain evidence="11">IBT 17514</strain>
    </source>
</reference>
<dbReference type="InterPro" id="IPR018170">
    <property type="entry name" value="Aldo/ket_reductase_CS"/>
</dbReference>
<evidence type="ECO:0000256" key="6">
    <source>
        <dbReference type="ARBA" id="ARBA00049485"/>
    </source>
</evidence>
<dbReference type="Proteomes" id="UP001215712">
    <property type="component" value="Unassembled WGS sequence"/>
</dbReference>
<feature type="binding site" evidence="8">
    <location>
        <position position="117"/>
    </location>
    <ligand>
        <name>substrate</name>
    </ligand>
</feature>
<organism evidence="11 12">
    <name type="scientific">Penicillium malachiteum</name>
    <dbReference type="NCBI Taxonomy" id="1324776"/>
    <lineage>
        <taxon>Eukaryota</taxon>
        <taxon>Fungi</taxon>
        <taxon>Dikarya</taxon>
        <taxon>Ascomycota</taxon>
        <taxon>Pezizomycotina</taxon>
        <taxon>Eurotiomycetes</taxon>
        <taxon>Eurotiomycetidae</taxon>
        <taxon>Eurotiales</taxon>
        <taxon>Aspergillaceae</taxon>
        <taxon>Penicillium</taxon>
    </lineage>
</organism>
<comment type="caution">
    <text evidence="11">The sequence shown here is derived from an EMBL/GenBank/DDBJ whole genome shotgun (WGS) entry which is preliminary data.</text>
</comment>
<evidence type="ECO:0000256" key="1">
    <source>
        <dbReference type="ARBA" id="ARBA00007905"/>
    </source>
</evidence>
<dbReference type="InterPro" id="IPR036812">
    <property type="entry name" value="NAD(P)_OxRdtase_dom_sf"/>
</dbReference>
<dbReference type="EMBL" id="JAQJAN010000012">
    <property type="protein sequence ID" value="KAJ5716404.1"/>
    <property type="molecule type" value="Genomic_DNA"/>
</dbReference>
<dbReference type="GO" id="GO:0016491">
    <property type="term" value="F:oxidoreductase activity"/>
    <property type="evidence" value="ECO:0007669"/>
    <property type="project" value="UniProtKB-KW"/>
</dbReference>
<dbReference type="EC" id="1.1.1.307" evidence="2"/>
<feature type="domain" description="NADP-dependent oxidoreductase" evidence="10">
    <location>
        <begin position="39"/>
        <end position="269"/>
    </location>
</feature>
<dbReference type="Gene3D" id="3.20.20.100">
    <property type="entry name" value="NADP-dependent oxidoreductase domain"/>
    <property type="match status" value="1"/>
</dbReference>
<dbReference type="PROSITE" id="PS00063">
    <property type="entry name" value="ALDOKETO_REDUCTASE_3"/>
    <property type="match status" value="1"/>
</dbReference>
<dbReference type="PANTHER" id="PTHR43827:SF13">
    <property type="entry name" value="ALDO_KETO REDUCTASE FAMILY PROTEIN"/>
    <property type="match status" value="1"/>
</dbReference>